<comment type="similarity">
    <text evidence="3 9 10">Belongs to the IspF family.</text>
</comment>
<feature type="binding site" evidence="9">
    <location>
        <begin position="56"/>
        <end position="58"/>
    </location>
    <ligand>
        <name>4-CDP-2-C-methyl-D-erythritol 2-phosphate</name>
        <dbReference type="ChEBI" id="CHEBI:57919"/>
    </ligand>
</feature>
<evidence type="ECO:0000256" key="7">
    <source>
        <dbReference type="ARBA" id="ARBA00023229"/>
    </source>
</evidence>
<evidence type="ECO:0000256" key="1">
    <source>
        <dbReference type="ARBA" id="ARBA00000200"/>
    </source>
</evidence>
<feature type="binding site" evidence="9">
    <location>
        <position position="138"/>
    </location>
    <ligand>
        <name>4-CDP-2-C-methyl-D-erythritol 2-phosphate</name>
        <dbReference type="ChEBI" id="CHEBI:57919"/>
    </ligand>
</feature>
<organism evidence="12 13">
    <name type="scientific">Candidatus Riesia pediculischaeffi</name>
    <dbReference type="NCBI Taxonomy" id="428411"/>
    <lineage>
        <taxon>Bacteria</taxon>
        <taxon>Pseudomonadati</taxon>
        <taxon>Pseudomonadota</taxon>
        <taxon>Gammaproteobacteria</taxon>
        <taxon>Enterobacterales</taxon>
        <taxon>Enterobacteriaceae</taxon>
        <taxon>Candidatus Riesia</taxon>
    </lineage>
</organism>
<dbReference type="KEGG" id="rped:AOQ87_02455"/>
<dbReference type="AlphaFoldDB" id="A0A1V0HKY3"/>
<keyword evidence="6 9" id="KW-0479">Metal-binding</keyword>
<dbReference type="STRING" id="428411.AOQ87_02455"/>
<comment type="catalytic activity">
    <reaction evidence="1 9 10">
        <text>4-CDP-2-C-methyl-D-erythritol 2-phosphate = 2-C-methyl-D-erythritol 2,4-cyclic diphosphate + CMP</text>
        <dbReference type="Rhea" id="RHEA:23864"/>
        <dbReference type="ChEBI" id="CHEBI:57919"/>
        <dbReference type="ChEBI" id="CHEBI:58483"/>
        <dbReference type="ChEBI" id="CHEBI:60377"/>
        <dbReference type="EC" id="4.6.1.12"/>
    </reaction>
</comment>
<keyword evidence="8 9" id="KW-0456">Lyase</keyword>
<proteinExistence type="inferred from homology"/>
<comment type="cofactor">
    <cofactor evidence="9">
        <name>a divalent metal cation</name>
        <dbReference type="ChEBI" id="CHEBI:60240"/>
    </cofactor>
    <text evidence="9">Binds 1 divalent metal cation per subunit.</text>
</comment>
<feature type="binding site" evidence="9">
    <location>
        <begin position="34"/>
        <end position="35"/>
    </location>
    <ligand>
        <name>4-CDP-2-C-methyl-D-erythritol 2-phosphate</name>
        <dbReference type="ChEBI" id="CHEBI:57919"/>
    </ligand>
</feature>
<dbReference type="Pfam" id="PF02542">
    <property type="entry name" value="YgbB"/>
    <property type="match status" value="1"/>
</dbReference>
<feature type="binding site" evidence="9">
    <location>
        <position position="141"/>
    </location>
    <ligand>
        <name>4-CDP-2-C-methyl-D-erythritol 2-phosphate</name>
        <dbReference type="ChEBI" id="CHEBI:57919"/>
    </ligand>
</feature>
<dbReference type="GO" id="GO:0046872">
    <property type="term" value="F:metal ion binding"/>
    <property type="evidence" value="ECO:0007669"/>
    <property type="project" value="UniProtKB-KW"/>
</dbReference>
<accession>A0A1V0HKY3</accession>
<protein>
    <recommendedName>
        <fullName evidence="5 9">2-C-methyl-D-erythritol 2,4-cyclodiphosphate synthase</fullName>
        <shortName evidence="9">MECDP-synthase</shortName>
        <shortName evidence="9">MECPP-synthase</shortName>
        <shortName evidence="9">MECPS</shortName>
        <ecNumber evidence="5 9">4.6.1.12</ecNumber>
    </recommendedName>
</protein>
<feature type="binding site" evidence="9">
    <location>
        <begin position="131"/>
        <end position="134"/>
    </location>
    <ligand>
        <name>4-CDP-2-C-methyl-D-erythritol 2-phosphate</name>
        <dbReference type="ChEBI" id="CHEBI:57919"/>
    </ligand>
</feature>
<feature type="binding site" evidence="9">
    <location>
        <position position="42"/>
    </location>
    <ligand>
        <name>a divalent metal cation</name>
        <dbReference type="ChEBI" id="CHEBI:60240"/>
    </ligand>
</feature>
<dbReference type="InterPro" id="IPR003526">
    <property type="entry name" value="MECDP_synthase"/>
</dbReference>
<dbReference type="PANTHER" id="PTHR43181:SF1">
    <property type="entry name" value="2-C-METHYL-D-ERYTHRITOL 2,4-CYCLODIPHOSPHATE SYNTHASE, CHLOROPLASTIC"/>
    <property type="match status" value="1"/>
</dbReference>
<feature type="binding site" evidence="9">
    <location>
        <position position="10"/>
    </location>
    <ligand>
        <name>a divalent metal cation</name>
        <dbReference type="ChEBI" id="CHEBI:60240"/>
    </ligand>
</feature>
<dbReference type="Gene3D" id="3.30.1330.50">
    <property type="entry name" value="2-C-methyl-D-erythritol 2,4-cyclodiphosphate synthase"/>
    <property type="match status" value="1"/>
</dbReference>
<evidence type="ECO:0000256" key="4">
    <source>
        <dbReference type="ARBA" id="ARBA00011233"/>
    </source>
</evidence>
<reference evidence="12 13" key="1">
    <citation type="submission" date="2015-10" db="EMBL/GenBank/DDBJ databases">
        <title>Survey of human and primate louse endosymbionts.</title>
        <authorList>
            <person name="Boyd B.M."/>
        </authorList>
    </citation>
    <scope>NUCLEOTIDE SEQUENCE [LARGE SCALE GENOMIC DNA]</scope>
    <source>
        <strain evidence="12 13">PTSK</strain>
    </source>
</reference>
<feature type="site" description="Transition state stabilizer" evidence="9">
    <location>
        <position position="132"/>
    </location>
</feature>
<evidence type="ECO:0000259" key="11">
    <source>
        <dbReference type="Pfam" id="PF02542"/>
    </source>
</evidence>
<dbReference type="RefSeq" id="WP_080626670.1">
    <property type="nucleotide sequence ID" value="NZ_CP012839.1"/>
</dbReference>
<evidence type="ECO:0000313" key="13">
    <source>
        <dbReference type="Proteomes" id="UP000242793"/>
    </source>
</evidence>
<feature type="site" description="Transition state stabilizer" evidence="9">
    <location>
        <position position="34"/>
    </location>
</feature>
<comment type="function">
    <text evidence="9">Involved in the biosynthesis of isopentenyl diphosphate (IPP) and dimethylallyl diphosphate (DMAPP), two major building blocks of isoprenoid compounds. Catalyzes the conversion of 4-diphosphocytidyl-2-C-methyl-D-erythritol 2-phosphate (CDP-ME2P) to 2-C-methyl-D-erythritol 2,4-cyclodiphosphate (ME-CPP) with a corresponding release of cytidine 5-monophosphate (CMP).</text>
</comment>
<evidence type="ECO:0000256" key="5">
    <source>
        <dbReference type="ARBA" id="ARBA00012579"/>
    </source>
</evidence>
<evidence type="ECO:0000256" key="9">
    <source>
        <dbReference type="HAMAP-Rule" id="MF_00107"/>
    </source>
</evidence>
<dbReference type="CDD" id="cd00554">
    <property type="entry name" value="MECDP_synthase"/>
    <property type="match status" value="1"/>
</dbReference>
<evidence type="ECO:0000256" key="2">
    <source>
        <dbReference type="ARBA" id="ARBA00004709"/>
    </source>
</evidence>
<dbReference type="HAMAP" id="MF_00107">
    <property type="entry name" value="IspF"/>
    <property type="match status" value="1"/>
</dbReference>
<feature type="binding site" evidence="9">
    <location>
        <begin position="8"/>
        <end position="10"/>
    </location>
    <ligand>
        <name>4-CDP-2-C-methyl-D-erythritol 2-phosphate</name>
        <dbReference type="ChEBI" id="CHEBI:57919"/>
    </ligand>
</feature>
<feature type="binding site" evidence="9">
    <location>
        <position position="8"/>
    </location>
    <ligand>
        <name>a divalent metal cation</name>
        <dbReference type="ChEBI" id="CHEBI:60240"/>
    </ligand>
</feature>
<comment type="pathway">
    <text evidence="2 9">Isoprenoid biosynthesis; isopentenyl diphosphate biosynthesis via DXP pathway; isopentenyl diphosphate from 1-deoxy-D-xylulose 5-phosphate: step 4/6.</text>
</comment>
<evidence type="ECO:0000256" key="6">
    <source>
        <dbReference type="ARBA" id="ARBA00022723"/>
    </source>
</evidence>
<evidence type="ECO:0000256" key="10">
    <source>
        <dbReference type="RuleBase" id="RU004395"/>
    </source>
</evidence>
<keyword evidence="7 9" id="KW-0414">Isoprene biosynthesis</keyword>
<evidence type="ECO:0000313" key="12">
    <source>
        <dbReference type="EMBL" id="ARC53485.1"/>
    </source>
</evidence>
<dbReference type="GO" id="GO:0019288">
    <property type="term" value="P:isopentenyl diphosphate biosynthetic process, methylerythritol 4-phosphate pathway"/>
    <property type="evidence" value="ECO:0007669"/>
    <property type="project" value="UniProtKB-UniRule"/>
</dbReference>
<feature type="domain" description="2-C-methyl-D-erythritol 2,4-cyclodiphosphate synthase" evidence="11">
    <location>
        <begin position="1"/>
        <end position="153"/>
    </location>
</feature>
<dbReference type="PROSITE" id="PS01350">
    <property type="entry name" value="ISPF"/>
    <property type="match status" value="1"/>
</dbReference>
<dbReference type="EC" id="4.6.1.12" evidence="5 9"/>
<evidence type="ECO:0000256" key="3">
    <source>
        <dbReference type="ARBA" id="ARBA00008480"/>
    </source>
</evidence>
<feature type="binding site" evidence="9">
    <location>
        <begin position="61"/>
        <end position="65"/>
    </location>
    <ligand>
        <name>4-CDP-2-C-methyl-D-erythritol 2-phosphate</name>
        <dbReference type="ChEBI" id="CHEBI:57919"/>
    </ligand>
</feature>
<gene>
    <name evidence="9" type="primary">ispF</name>
    <name evidence="12" type="ORF">AOQ87_02455</name>
</gene>
<name>A0A1V0HKY3_9ENTR</name>
<dbReference type="PANTHER" id="PTHR43181">
    <property type="entry name" value="2-C-METHYL-D-ERYTHRITOL 2,4-CYCLODIPHOSPHATE SYNTHASE, CHLOROPLASTIC"/>
    <property type="match status" value="1"/>
</dbReference>
<comment type="caution">
    <text evidence="9">Lacks conserved residue(s) required for the propagation of feature annotation.</text>
</comment>
<dbReference type="Proteomes" id="UP000242793">
    <property type="component" value="Chromosome"/>
</dbReference>
<dbReference type="EMBL" id="CP012839">
    <property type="protein sequence ID" value="ARC53485.1"/>
    <property type="molecule type" value="Genomic_DNA"/>
</dbReference>
<dbReference type="InterPro" id="IPR020555">
    <property type="entry name" value="MECDP_synthase_CS"/>
</dbReference>
<dbReference type="UniPathway" id="UPA00056">
    <property type="reaction ID" value="UER00095"/>
</dbReference>
<dbReference type="GO" id="GO:0008685">
    <property type="term" value="F:2-C-methyl-D-erythritol 2,4-cyclodiphosphate synthase activity"/>
    <property type="evidence" value="ECO:0007669"/>
    <property type="project" value="UniProtKB-UniRule"/>
</dbReference>
<comment type="subunit">
    <text evidence="4 9">Homotrimer.</text>
</comment>
<dbReference type="NCBIfam" id="TIGR00151">
    <property type="entry name" value="ispF"/>
    <property type="match status" value="1"/>
</dbReference>
<dbReference type="GO" id="GO:0016114">
    <property type="term" value="P:terpenoid biosynthetic process"/>
    <property type="evidence" value="ECO:0007669"/>
    <property type="project" value="InterPro"/>
</dbReference>
<dbReference type="InterPro" id="IPR036571">
    <property type="entry name" value="MECDP_synthase_sf"/>
</dbReference>
<sequence>MRIGHGFDVHRFEGNGPILLGGVSLPCLKGVSSHSDGDILLHAVIDSILGAAGMGDIGVYFSDDDARFKGISSRVLLRRIWKKVRRMYKIGNIDVTIIADFPKIRMHTERMKENISLDLSCSVDDINIKSTTTENIGFFKKEMGIACEAVVLLEKL</sequence>
<keyword evidence="13" id="KW-1185">Reference proteome</keyword>
<dbReference type="SUPFAM" id="SSF69765">
    <property type="entry name" value="IpsF-like"/>
    <property type="match status" value="1"/>
</dbReference>
<evidence type="ECO:0000256" key="8">
    <source>
        <dbReference type="ARBA" id="ARBA00023239"/>
    </source>
</evidence>